<evidence type="ECO:0000313" key="15">
    <source>
        <dbReference type="EMBL" id="TRB39542.1"/>
    </source>
</evidence>
<dbReference type="InterPro" id="IPR036895">
    <property type="entry name" value="Uracil-DNA_glycosylase-like_sf"/>
</dbReference>
<dbReference type="Proteomes" id="UP000254031">
    <property type="component" value="Unassembled WGS sequence"/>
</dbReference>
<dbReference type="PANTHER" id="PTHR11264">
    <property type="entry name" value="URACIL-DNA GLYCOSYLASE"/>
    <property type="match status" value="1"/>
</dbReference>
<dbReference type="SMART" id="SM00987">
    <property type="entry name" value="UreE_C"/>
    <property type="match status" value="1"/>
</dbReference>
<evidence type="ECO:0000256" key="4">
    <source>
        <dbReference type="ARBA" id="ARBA00012030"/>
    </source>
</evidence>
<name>A0A249A174_MANHA</name>
<evidence type="ECO:0000313" key="18">
    <source>
        <dbReference type="Proteomes" id="UP000254802"/>
    </source>
</evidence>
<dbReference type="NCBIfam" id="NF003592">
    <property type="entry name" value="PRK05254.1-5"/>
    <property type="match status" value="1"/>
</dbReference>
<dbReference type="EMBL" id="VAJI01000003">
    <property type="protein sequence ID" value="TRB39542.1"/>
    <property type="molecule type" value="Genomic_DNA"/>
</dbReference>
<organism evidence="16 19">
    <name type="scientific">Mannheimia haemolytica</name>
    <name type="common">Pasteurella haemolytica</name>
    <dbReference type="NCBI Taxonomy" id="75985"/>
    <lineage>
        <taxon>Bacteria</taxon>
        <taxon>Pseudomonadati</taxon>
        <taxon>Pseudomonadota</taxon>
        <taxon>Gammaproteobacteria</taxon>
        <taxon>Pasteurellales</taxon>
        <taxon>Pasteurellaceae</taxon>
        <taxon>Mannheimia</taxon>
    </lineage>
</organism>
<dbReference type="Pfam" id="PF03167">
    <property type="entry name" value="UDG"/>
    <property type="match status" value="1"/>
</dbReference>
<dbReference type="Proteomes" id="UP000318394">
    <property type="component" value="Unassembled WGS sequence"/>
</dbReference>
<evidence type="ECO:0000256" key="5">
    <source>
        <dbReference type="ARBA" id="ARBA00018429"/>
    </source>
</evidence>
<dbReference type="PANTHER" id="PTHR11264:SF0">
    <property type="entry name" value="URACIL-DNA GLYCOSYLASE"/>
    <property type="match status" value="1"/>
</dbReference>
<dbReference type="HAMAP" id="MF_00148">
    <property type="entry name" value="UDG"/>
    <property type="match status" value="1"/>
</dbReference>
<dbReference type="GeneID" id="67369618"/>
<evidence type="ECO:0000313" key="17">
    <source>
        <dbReference type="Proteomes" id="UP000254031"/>
    </source>
</evidence>
<dbReference type="Proteomes" id="UP000254802">
    <property type="component" value="Unassembled WGS sequence"/>
</dbReference>
<dbReference type="NCBIfam" id="TIGR00628">
    <property type="entry name" value="ung"/>
    <property type="match status" value="1"/>
</dbReference>
<dbReference type="NCBIfam" id="NF003589">
    <property type="entry name" value="PRK05254.1-2"/>
    <property type="match status" value="1"/>
</dbReference>
<reference evidence="17 18" key="1">
    <citation type="submission" date="2018-06" db="EMBL/GenBank/DDBJ databases">
        <authorList>
            <consortium name="Pathogen Informatics"/>
            <person name="Doyle S."/>
        </authorList>
    </citation>
    <scope>NUCLEOTIDE SEQUENCE [LARGE SCALE GENOMIC DNA]</scope>
    <source>
        <strain evidence="13 18">NCTC10638</strain>
        <strain evidence="14 17">NCTC9380</strain>
    </source>
</reference>
<evidence type="ECO:0000256" key="2">
    <source>
        <dbReference type="ARBA" id="ARBA00002631"/>
    </source>
</evidence>
<dbReference type="SUPFAM" id="SSF52141">
    <property type="entry name" value="Uracil-DNA glycosylase-like"/>
    <property type="match status" value="1"/>
</dbReference>
<dbReference type="PROSITE" id="PS00130">
    <property type="entry name" value="U_DNA_GLYCOSYLASE"/>
    <property type="match status" value="1"/>
</dbReference>
<dbReference type="EMBL" id="VAJB01000003">
    <property type="protein sequence ID" value="TRB75871.1"/>
    <property type="molecule type" value="Genomic_DNA"/>
</dbReference>
<protein>
    <recommendedName>
        <fullName evidence="5 9">Uracil-DNA glycosylase</fullName>
        <shortName evidence="9">UDG</shortName>
        <ecNumber evidence="4 9">3.2.2.27</ecNumber>
    </recommendedName>
</protein>
<dbReference type="KEGG" id="mhay:VK67_09565"/>
<evidence type="ECO:0000256" key="10">
    <source>
        <dbReference type="PROSITE-ProRule" id="PRU10072"/>
    </source>
</evidence>
<dbReference type="RefSeq" id="WP_006250132.1">
    <property type="nucleotide sequence ID" value="NZ_CP011098.1"/>
</dbReference>
<dbReference type="SMART" id="SM00986">
    <property type="entry name" value="UDG"/>
    <property type="match status" value="1"/>
</dbReference>
<feature type="active site" description="Proton acceptor" evidence="9 10">
    <location>
        <position position="61"/>
    </location>
</feature>
<dbReference type="NCBIfam" id="NF003591">
    <property type="entry name" value="PRK05254.1-4"/>
    <property type="match status" value="1"/>
</dbReference>
<gene>
    <name evidence="9 13" type="primary">ung</name>
    <name evidence="16" type="ORF">FEA53_02660</name>
    <name evidence="15" type="ORF">FEB89_02660</name>
    <name evidence="13" type="ORF">NCTC10638_02075</name>
    <name evidence="14" type="ORF">NCTC9380_00824</name>
</gene>
<keyword evidence="8 9" id="KW-0234">DNA repair</keyword>
<dbReference type="NCBIfam" id="NF003588">
    <property type="entry name" value="PRK05254.1-1"/>
    <property type="match status" value="1"/>
</dbReference>
<dbReference type="EC" id="3.2.2.27" evidence="4 9"/>
<evidence type="ECO:0000313" key="13">
    <source>
        <dbReference type="EMBL" id="STY60868.1"/>
    </source>
</evidence>
<dbReference type="GO" id="GO:0097510">
    <property type="term" value="P:base-excision repair, AP site formation via deaminated base removal"/>
    <property type="evidence" value="ECO:0007669"/>
    <property type="project" value="TreeGrafter"/>
</dbReference>
<dbReference type="OrthoDB" id="9804372at2"/>
<evidence type="ECO:0000313" key="19">
    <source>
        <dbReference type="Proteomes" id="UP000315164"/>
    </source>
</evidence>
<dbReference type="GO" id="GO:0005737">
    <property type="term" value="C:cytoplasm"/>
    <property type="evidence" value="ECO:0007669"/>
    <property type="project" value="UniProtKB-SubCell"/>
</dbReference>
<dbReference type="Gene3D" id="3.40.470.10">
    <property type="entry name" value="Uracil-DNA glycosylase-like domain"/>
    <property type="match status" value="1"/>
</dbReference>
<keyword evidence="20" id="KW-1185">Reference proteome</keyword>
<accession>A0A249A174</accession>
<dbReference type="InterPro" id="IPR018085">
    <property type="entry name" value="Ura-DNA_Glyclase_AS"/>
</dbReference>
<dbReference type="Proteomes" id="UP000315164">
    <property type="component" value="Unassembled WGS sequence"/>
</dbReference>
<reference evidence="19 20" key="2">
    <citation type="journal article" date="2019" name="Vet. Microbiol.">
        <title>Genetic characterization of susceptible and multi-drug resistant Mannheimia haemolytica isolated from high-risk stocker calves prior to and after antimicrobial metaphylaxis.</title>
        <authorList>
            <person name="Snyder E.R."/>
            <person name="Alvarez-Narvaez S."/>
            <person name="Credille B.C."/>
        </authorList>
    </citation>
    <scope>NUCLEOTIDE SEQUENCE [LARGE SCALE GENOMIC DNA]</scope>
    <source>
        <strain evidence="16 19">UGA-R5-128-1</strain>
        <strain evidence="15 20">UGA-R7-163-1</strain>
    </source>
</reference>
<keyword evidence="9" id="KW-0963">Cytoplasm</keyword>
<evidence type="ECO:0000256" key="7">
    <source>
        <dbReference type="ARBA" id="ARBA00022801"/>
    </source>
</evidence>
<evidence type="ECO:0000313" key="16">
    <source>
        <dbReference type="EMBL" id="TRB75871.1"/>
    </source>
</evidence>
<evidence type="ECO:0000256" key="6">
    <source>
        <dbReference type="ARBA" id="ARBA00022763"/>
    </source>
</evidence>
<dbReference type="InterPro" id="IPR005122">
    <property type="entry name" value="Uracil-DNA_glycosylase-like"/>
</dbReference>
<comment type="catalytic activity">
    <reaction evidence="1 9 11">
        <text>Hydrolyzes single-stranded DNA or mismatched double-stranded DNA and polynucleotides, releasing free uracil.</text>
        <dbReference type="EC" id="3.2.2.27"/>
    </reaction>
</comment>
<evidence type="ECO:0000259" key="12">
    <source>
        <dbReference type="SMART" id="SM00986"/>
    </source>
</evidence>
<dbReference type="FunFam" id="3.40.470.10:FF:000001">
    <property type="entry name" value="Uracil-DNA glycosylase"/>
    <property type="match status" value="1"/>
</dbReference>
<evidence type="ECO:0000256" key="9">
    <source>
        <dbReference type="HAMAP-Rule" id="MF_00148"/>
    </source>
</evidence>
<dbReference type="STRING" id="75985.WC39_09565"/>
<evidence type="ECO:0000313" key="20">
    <source>
        <dbReference type="Proteomes" id="UP000318394"/>
    </source>
</evidence>
<evidence type="ECO:0000256" key="1">
    <source>
        <dbReference type="ARBA" id="ARBA00001400"/>
    </source>
</evidence>
<sequence length="229" mass="25850">MKTWTEALGEEKQKAYFQQILQYVHNERLAGKVIYPPQNEVFSAFALTEFSDVKVVILGQDPYHGPNQAHGLAFSVKPPVAPPPSLVNMYKELSEDIEGFQIPPHGYLIDWAKQGVFMLNTSLTVEQGRAGSHSQIGWEIFTDKVIAQLNQHRDNLVFLLWGSHAQRKGQFIDRNRHCVLASPHPSPLSAYRGFFGCKHFSKANNYLISQGISPINWQLSVDVSYSSTH</sequence>
<dbReference type="AlphaFoldDB" id="A0A249A174"/>
<dbReference type="EMBL" id="UGPN01000002">
    <property type="protein sequence ID" value="STY60868.1"/>
    <property type="molecule type" value="Genomic_DNA"/>
</dbReference>
<evidence type="ECO:0000313" key="14">
    <source>
        <dbReference type="EMBL" id="STY65557.1"/>
    </source>
</evidence>
<dbReference type="CDD" id="cd10027">
    <property type="entry name" value="UDG-F1-like"/>
    <property type="match status" value="1"/>
</dbReference>
<keyword evidence="6 9" id="KW-0227">DNA damage</keyword>
<proteinExistence type="inferred from homology"/>
<feature type="domain" description="Uracil-DNA glycosylase-like" evidence="12">
    <location>
        <begin position="46"/>
        <end position="207"/>
    </location>
</feature>
<evidence type="ECO:0000256" key="8">
    <source>
        <dbReference type="ARBA" id="ARBA00023204"/>
    </source>
</evidence>
<comment type="function">
    <text evidence="2 9 11">Excises uracil residues from the DNA which can arise as a result of misincorporation of dUMP residues by DNA polymerase or due to deamination of cytosine.</text>
</comment>
<evidence type="ECO:0000256" key="11">
    <source>
        <dbReference type="RuleBase" id="RU003780"/>
    </source>
</evidence>
<comment type="similarity">
    <text evidence="3 9 11">Belongs to the uracil-DNA glycosylase (UDG) superfamily. UNG family.</text>
</comment>
<keyword evidence="7 9" id="KW-0378">Hydrolase</keyword>
<keyword evidence="16" id="KW-0326">Glycosidase</keyword>
<dbReference type="EMBL" id="UGPL01000006">
    <property type="protein sequence ID" value="STY65557.1"/>
    <property type="molecule type" value="Genomic_DNA"/>
</dbReference>
<dbReference type="InterPro" id="IPR002043">
    <property type="entry name" value="UDG_fam1"/>
</dbReference>
<dbReference type="KEGG" id="mhaq:WC39_09565"/>
<evidence type="ECO:0000256" key="3">
    <source>
        <dbReference type="ARBA" id="ARBA00008184"/>
    </source>
</evidence>
<comment type="subcellular location">
    <subcellularLocation>
        <location evidence="9">Cytoplasm</location>
    </subcellularLocation>
</comment>
<dbReference type="GO" id="GO:0004844">
    <property type="term" value="F:uracil DNA N-glycosylase activity"/>
    <property type="evidence" value="ECO:0007669"/>
    <property type="project" value="UniProtKB-UniRule"/>
</dbReference>